<comment type="cofactor">
    <cofactor evidence="1">
        <name>pyruvate</name>
        <dbReference type="ChEBI" id="CHEBI:15361"/>
    </cofactor>
</comment>
<dbReference type="InterPro" id="IPR016067">
    <property type="entry name" value="S-AdoMet_deCO2ase_core"/>
</dbReference>
<evidence type="ECO:0000313" key="11">
    <source>
        <dbReference type="Proteomes" id="UP000600101"/>
    </source>
</evidence>
<evidence type="ECO:0000256" key="5">
    <source>
        <dbReference type="ARBA" id="ARBA00023115"/>
    </source>
</evidence>
<keyword evidence="8" id="KW-0704">Schiff base</keyword>
<comment type="caution">
    <text evidence="10">The sequence shown here is derived from an EMBL/GenBank/DDBJ whole genome shotgun (WGS) entry which is preliminary data.</text>
</comment>
<evidence type="ECO:0000256" key="9">
    <source>
        <dbReference type="ARBA" id="ARBA00023317"/>
    </source>
</evidence>
<organism evidence="10 11">
    <name type="scientific">Siccirubricoccus deserti</name>
    <dbReference type="NCBI Taxonomy" id="2013562"/>
    <lineage>
        <taxon>Bacteria</taxon>
        <taxon>Pseudomonadati</taxon>
        <taxon>Pseudomonadota</taxon>
        <taxon>Alphaproteobacteria</taxon>
        <taxon>Acetobacterales</taxon>
        <taxon>Roseomonadaceae</taxon>
        <taxon>Siccirubricoccus</taxon>
    </lineage>
</organism>
<keyword evidence="4" id="KW-0745">Spermidine biosynthesis</keyword>
<sequence length="53" mass="5620">MVRLLLVGARHSPAEYAFGEGQEGNVACVLAESHLSIHTWPHRPAATAAARAV</sequence>
<keyword evidence="2" id="KW-0210">Decarboxylase</keyword>
<evidence type="ECO:0000256" key="1">
    <source>
        <dbReference type="ARBA" id="ARBA00001928"/>
    </source>
</evidence>
<keyword evidence="9" id="KW-0670">Pyruvate</keyword>
<keyword evidence="7" id="KW-0456">Lyase</keyword>
<keyword evidence="6" id="KW-0865">Zymogen</keyword>
<evidence type="ECO:0000256" key="8">
    <source>
        <dbReference type="ARBA" id="ARBA00023270"/>
    </source>
</evidence>
<protein>
    <submittedName>
        <fullName evidence="10">S-adenosylmethionine decarboxylase</fullName>
    </submittedName>
</protein>
<dbReference type="EMBL" id="JACOMF010000081">
    <property type="protein sequence ID" value="MBC4018806.1"/>
    <property type="molecule type" value="Genomic_DNA"/>
</dbReference>
<dbReference type="GO" id="GO:0004014">
    <property type="term" value="F:adenosylmethionine decarboxylase activity"/>
    <property type="evidence" value="ECO:0007669"/>
    <property type="project" value="InterPro"/>
</dbReference>
<keyword evidence="11" id="KW-1185">Reference proteome</keyword>
<evidence type="ECO:0000256" key="2">
    <source>
        <dbReference type="ARBA" id="ARBA00022793"/>
    </source>
</evidence>
<evidence type="ECO:0000256" key="6">
    <source>
        <dbReference type="ARBA" id="ARBA00023145"/>
    </source>
</evidence>
<evidence type="ECO:0000256" key="4">
    <source>
        <dbReference type="ARBA" id="ARBA00023066"/>
    </source>
</evidence>
<reference evidence="10" key="1">
    <citation type="submission" date="2020-08" db="EMBL/GenBank/DDBJ databases">
        <authorList>
            <person name="Hu Y."/>
            <person name="Nguyen S.V."/>
            <person name="Li F."/>
            <person name="Fanning S."/>
        </authorList>
    </citation>
    <scope>NUCLEOTIDE SEQUENCE</scope>
    <source>
        <strain evidence="10">SYSU D8009</strain>
    </source>
</reference>
<dbReference type="Pfam" id="PF02675">
    <property type="entry name" value="AdoMet_dc"/>
    <property type="match status" value="1"/>
</dbReference>
<dbReference type="SUPFAM" id="SSF56276">
    <property type="entry name" value="S-adenosylmethionine decarboxylase"/>
    <property type="match status" value="1"/>
</dbReference>
<dbReference type="GO" id="GO:0008295">
    <property type="term" value="P:spermidine biosynthetic process"/>
    <property type="evidence" value="ECO:0007669"/>
    <property type="project" value="UniProtKB-KW"/>
</dbReference>
<dbReference type="InterPro" id="IPR003826">
    <property type="entry name" value="AdoMetDC_fam_prok"/>
</dbReference>
<evidence type="ECO:0000313" key="10">
    <source>
        <dbReference type="EMBL" id="MBC4018806.1"/>
    </source>
</evidence>
<dbReference type="Proteomes" id="UP000600101">
    <property type="component" value="Unassembled WGS sequence"/>
</dbReference>
<keyword evidence="5" id="KW-0620">Polyamine biosynthesis</keyword>
<gene>
    <name evidence="10" type="ORF">H7965_26475</name>
</gene>
<evidence type="ECO:0000256" key="3">
    <source>
        <dbReference type="ARBA" id="ARBA00022813"/>
    </source>
</evidence>
<evidence type="ECO:0000256" key="7">
    <source>
        <dbReference type="ARBA" id="ARBA00023239"/>
    </source>
</evidence>
<name>A0A9X0UGB2_9PROT</name>
<dbReference type="AlphaFoldDB" id="A0A9X0UGB2"/>
<keyword evidence="3" id="KW-0068">Autocatalytic cleavage</keyword>
<accession>A0A9X0UGB2</accession>
<proteinExistence type="predicted"/>
<dbReference type="Gene3D" id="3.60.90.10">
    <property type="entry name" value="S-adenosylmethionine decarboxylase"/>
    <property type="match status" value="1"/>
</dbReference>